<dbReference type="InterPro" id="IPR050188">
    <property type="entry name" value="RluA_PseudoU_synthase"/>
</dbReference>
<evidence type="ECO:0000256" key="2">
    <source>
        <dbReference type="ARBA" id="ARBA00023235"/>
    </source>
</evidence>
<evidence type="ECO:0000256" key="7">
    <source>
        <dbReference type="ARBA" id="ARBA00041803"/>
    </source>
</evidence>
<accession>A0ABU9GSZ5</accession>
<dbReference type="CDD" id="cd02563">
    <property type="entry name" value="PseudoU_synth_TruC"/>
    <property type="match status" value="1"/>
</dbReference>
<gene>
    <name evidence="11" type="primary">truC</name>
    <name evidence="11" type="ORF">V6256_12665</name>
</gene>
<proteinExistence type="predicted"/>
<evidence type="ECO:0000256" key="5">
    <source>
        <dbReference type="ARBA" id="ARBA00038943"/>
    </source>
</evidence>
<evidence type="ECO:0000313" key="11">
    <source>
        <dbReference type="EMBL" id="MEL0630461.1"/>
    </source>
</evidence>
<dbReference type="GO" id="GO:0160149">
    <property type="term" value="F:tRNA pseudouridine(65) synthase activity"/>
    <property type="evidence" value="ECO:0007669"/>
    <property type="project" value="UniProtKB-EC"/>
</dbReference>
<feature type="domain" description="Pseudouridine synthase RsuA/RluA-like" evidence="10">
    <location>
        <begin position="29"/>
        <end position="187"/>
    </location>
</feature>
<dbReference type="PANTHER" id="PTHR21600:SF56">
    <property type="entry name" value="TRNA PSEUDOURIDINE SYNTHASE C"/>
    <property type="match status" value="1"/>
</dbReference>
<keyword evidence="2 11" id="KW-0413">Isomerase</keyword>
<organism evidence="11 12">
    <name type="scientific">Psychromonas aquatilis</name>
    <dbReference type="NCBI Taxonomy" id="2005072"/>
    <lineage>
        <taxon>Bacteria</taxon>
        <taxon>Pseudomonadati</taxon>
        <taxon>Pseudomonadota</taxon>
        <taxon>Gammaproteobacteria</taxon>
        <taxon>Alteromonadales</taxon>
        <taxon>Psychromonadaceae</taxon>
        <taxon>Psychromonas</taxon>
    </lineage>
</organism>
<sequence length="260" mass="29658">MLATVAEQQDISVEVTSPELEILYQDEYLVAINKPSGLLVHRSWLDTNATEFAVQKLRDQIGQHVYPVHRLDRPTSGVLLFVLDKDSARHLMQQFIDQTTEKSYLAVVRGHLGEGRLDYPLKYQYDKIADKKADITKPPQEAVTEYRCLAQTEVPIAVGPYASSRYSLMELIPKTGRKHQLRRHMKHLRHPIVGDTSHGDGKHNIMFREHFNLQRLLLHAAYLSVIHPKTGDKIEINAPLTSEFLSVLSDINLTVESQYA</sequence>
<evidence type="ECO:0000256" key="9">
    <source>
        <dbReference type="ARBA" id="ARBA00043049"/>
    </source>
</evidence>
<dbReference type="EMBL" id="JBAKAZ010000057">
    <property type="protein sequence ID" value="MEL0630461.1"/>
    <property type="molecule type" value="Genomic_DNA"/>
</dbReference>
<evidence type="ECO:0000259" key="10">
    <source>
        <dbReference type="Pfam" id="PF00849"/>
    </source>
</evidence>
<dbReference type="PROSITE" id="PS01129">
    <property type="entry name" value="PSI_RLU"/>
    <property type="match status" value="1"/>
</dbReference>
<dbReference type="Gene3D" id="3.30.2350.10">
    <property type="entry name" value="Pseudouridine synthase"/>
    <property type="match status" value="1"/>
</dbReference>
<protein>
    <recommendedName>
        <fullName evidence="6">tRNA pseudouridine synthase C</fullName>
        <ecNumber evidence="5">5.4.99.26</ecNumber>
    </recommendedName>
    <alternativeName>
        <fullName evidence="8">tRNA pseudouridine(65) synthase</fullName>
    </alternativeName>
    <alternativeName>
        <fullName evidence="9">tRNA pseudouridylate synthase C</fullName>
    </alternativeName>
    <alternativeName>
        <fullName evidence="7">tRNA-uridine isomerase C</fullName>
    </alternativeName>
</protein>
<dbReference type="SUPFAM" id="SSF55120">
    <property type="entry name" value="Pseudouridine synthase"/>
    <property type="match status" value="1"/>
</dbReference>
<evidence type="ECO:0000256" key="4">
    <source>
        <dbReference type="ARBA" id="ARBA00037670"/>
    </source>
</evidence>
<comment type="caution">
    <text evidence="11">The sequence shown here is derived from an EMBL/GenBank/DDBJ whole genome shotgun (WGS) entry which is preliminary data.</text>
</comment>
<reference evidence="11 12" key="1">
    <citation type="submission" date="2024-02" db="EMBL/GenBank/DDBJ databases">
        <title>Bacteria isolated from the canopy kelp, Nereocystis luetkeana.</title>
        <authorList>
            <person name="Pfister C.A."/>
            <person name="Younker I.T."/>
            <person name="Light S.H."/>
        </authorList>
    </citation>
    <scope>NUCLEOTIDE SEQUENCE [LARGE SCALE GENOMIC DNA]</scope>
    <source>
        <strain evidence="11 12">TI.1.05</strain>
    </source>
</reference>
<evidence type="ECO:0000313" key="12">
    <source>
        <dbReference type="Proteomes" id="UP001369082"/>
    </source>
</evidence>
<dbReference type="Pfam" id="PF00849">
    <property type="entry name" value="PseudoU_synth_2"/>
    <property type="match status" value="1"/>
</dbReference>
<dbReference type="InterPro" id="IPR006224">
    <property type="entry name" value="PsdUridine_synth_RluA-like_CS"/>
</dbReference>
<comment type="catalytic activity">
    <reaction evidence="3">
        <text>uridine(65) in tRNA = pseudouridine(65) in tRNA</text>
        <dbReference type="Rhea" id="RHEA:42536"/>
        <dbReference type="Rhea" id="RHEA-COMP:10103"/>
        <dbReference type="Rhea" id="RHEA-COMP:10104"/>
        <dbReference type="ChEBI" id="CHEBI:65314"/>
        <dbReference type="ChEBI" id="CHEBI:65315"/>
        <dbReference type="EC" id="5.4.99.26"/>
    </reaction>
</comment>
<keyword evidence="12" id="KW-1185">Reference proteome</keyword>
<name>A0ABU9GSZ5_9GAMM</name>
<keyword evidence="1" id="KW-0819">tRNA processing</keyword>
<evidence type="ECO:0000256" key="1">
    <source>
        <dbReference type="ARBA" id="ARBA00022694"/>
    </source>
</evidence>
<evidence type="ECO:0000256" key="6">
    <source>
        <dbReference type="ARBA" id="ARBA00040675"/>
    </source>
</evidence>
<dbReference type="PANTHER" id="PTHR21600">
    <property type="entry name" value="MITOCHONDRIAL RNA PSEUDOURIDINE SYNTHASE"/>
    <property type="match status" value="1"/>
</dbReference>
<dbReference type="InterPro" id="IPR006145">
    <property type="entry name" value="PsdUridine_synth_RsuA/RluA"/>
</dbReference>
<dbReference type="EC" id="5.4.99.26" evidence="5"/>
<dbReference type="RefSeq" id="WP_341598604.1">
    <property type="nucleotide sequence ID" value="NZ_JBAKAZ010000057.1"/>
</dbReference>
<evidence type="ECO:0000256" key="8">
    <source>
        <dbReference type="ARBA" id="ARBA00041975"/>
    </source>
</evidence>
<dbReference type="InterPro" id="IPR020103">
    <property type="entry name" value="PsdUridine_synth_cat_dom_sf"/>
</dbReference>
<evidence type="ECO:0000256" key="3">
    <source>
        <dbReference type="ARBA" id="ARBA00036607"/>
    </source>
</evidence>
<dbReference type="NCBIfam" id="NF008321">
    <property type="entry name" value="PRK11112.1"/>
    <property type="match status" value="1"/>
</dbReference>
<comment type="function">
    <text evidence="4">Responsible for synthesis of pseudouridine from uracil-65 in transfer RNAs.</text>
</comment>
<dbReference type="Proteomes" id="UP001369082">
    <property type="component" value="Unassembled WGS sequence"/>
</dbReference>